<organism evidence="2 3">
    <name type="scientific">Giesbergeria anulus</name>
    <dbReference type="NCBI Taxonomy" id="180197"/>
    <lineage>
        <taxon>Bacteria</taxon>
        <taxon>Pseudomonadati</taxon>
        <taxon>Pseudomonadota</taxon>
        <taxon>Betaproteobacteria</taxon>
        <taxon>Burkholderiales</taxon>
        <taxon>Comamonadaceae</taxon>
        <taxon>Giesbergeria</taxon>
    </lineage>
</organism>
<dbReference type="Gene3D" id="1.10.10.10">
    <property type="entry name" value="Winged helix-like DNA-binding domain superfamily/Winged helix DNA-binding domain"/>
    <property type="match status" value="1"/>
</dbReference>
<reference evidence="2 3" key="1">
    <citation type="submission" date="2016-10" db="EMBL/GenBank/DDBJ databases">
        <authorList>
            <person name="de Groot N.N."/>
        </authorList>
    </citation>
    <scope>NUCLEOTIDE SEQUENCE [LARGE SCALE GENOMIC DNA]</scope>
    <source>
        <strain evidence="2 3">ATCC 35958</strain>
    </source>
</reference>
<dbReference type="Pfam" id="PF12802">
    <property type="entry name" value="MarR_2"/>
    <property type="match status" value="1"/>
</dbReference>
<gene>
    <name evidence="2" type="ORF">SAMN02982919_03174</name>
</gene>
<dbReference type="STRING" id="180197.SAMN02982919_03174"/>
<sequence length="107" mass="12117">MVIEEVQLGVLPDGGKLLPVLSERQAKCLRFLYEYAVERRDYPLGSEIAQHMGVSKQAITSLLNSLVKKGYVTRDRSLLHRNVRLTPDAVEKLTRQSGEDRRLEPVA</sequence>
<protein>
    <submittedName>
        <fullName evidence="2">MarR family protein</fullName>
    </submittedName>
</protein>
<keyword evidence="3" id="KW-1185">Reference proteome</keyword>
<evidence type="ECO:0000313" key="2">
    <source>
        <dbReference type="EMBL" id="SER86137.1"/>
    </source>
</evidence>
<accession>A0A1H9SMI6</accession>
<dbReference type="GO" id="GO:0003700">
    <property type="term" value="F:DNA-binding transcription factor activity"/>
    <property type="evidence" value="ECO:0007669"/>
    <property type="project" value="InterPro"/>
</dbReference>
<dbReference type="InterPro" id="IPR036388">
    <property type="entry name" value="WH-like_DNA-bd_sf"/>
</dbReference>
<name>A0A1H9SMI6_9BURK</name>
<dbReference type="Proteomes" id="UP000199766">
    <property type="component" value="Unassembled WGS sequence"/>
</dbReference>
<dbReference type="InterPro" id="IPR000835">
    <property type="entry name" value="HTH_MarR-typ"/>
</dbReference>
<dbReference type="EMBL" id="FOGD01000020">
    <property type="protein sequence ID" value="SER86137.1"/>
    <property type="molecule type" value="Genomic_DNA"/>
</dbReference>
<proteinExistence type="predicted"/>
<evidence type="ECO:0000259" key="1">
    <source>
        <dbReference type="Pfam" id="PF12802"/>
    </source>
</evidence>
<dbReference type="SUPFAM" id="SSF46785">
    <property type="entry name" value="Winged helix' DNA-binding domain"/>
    <property type="match status" value="1"/>
</dbReference>
<dbReference type="InterPro" id="IPR036390">
    <property type="entry name" value="WH_DNA-bd_sf"/>
</dbReference>
<dbReference type="AlphaFoldDB" id="A0A1H9SMI6"/>
<evidence type="ECO:0000313" key="3">
    <source>
        <dbReference type="Proteomes" id="UP000199766"/>
    </source>
</evidence>
<feature type="domain" description="HTH marR-type" evidence="1">
    <location>
        <begin position="43"/>
        <end position="77"/>
    </location>
</feature>